<feature type="compositionally biased region" description="Basic and acidic residues" evidence="2">
    <location>
        <begin position="1"/>
        <end position="10"/>
    </location>
</feature>
<keyword evidence="4" id="KW-1185">Reference proteome</keyword>
<protein>
    <submittedName>
        <fullName evidence="3">Uncharacterized protein</fullName>
    </submittedName>
</protein>
<feature type="coiled-coil region" evidence="1">
    <location>
        <begin position="124"/>
        <end position="151"/>
    </location>
</feature>
<feature type="region of interest" description="Disordered" evidence="2">
    <location>
        <begin position="1"/>
        <end position="98"/>
    </location>
</feature>
<reference evidence="3" key="1">
    <citation type="submission" date="2023-06" db="EMBL/GenBank/DDBJ databases">
        <title>Genome-scale phylogeny and comparative genomics of the fungal order Sordariales.</title>
        <authorList>
            <consortium name="Lawrence Berkeley National Laboratory"/>
            <person name="Hensen N."/>
            <person name="Bonometti L."/>
            <person name="Westerberg I."/>
            <person name="Brannstrom I.O."/>
            <person name="Guillou S."/>
            <person name="Cros-Aarteil S."/>
            <person name="Calhoun S."/>
            <person name="Haridas S."/>
            <person name="Kuo A."/>
            <person name="Mondo S."/>
            <person name="Pangilinan J."/>
            <person name="Riley R."/>
            <person name="LaButti K."/>
            <person name="Andreopoulos B."/>
            <person name="Lipzen A."/>
            <person name="Chen C."/>
            <person name="Yanf M."/>
            <person name="Daum C."/>
            <person name="Ng V."/>
            <person name="Clum A."/>
            <person name="Steindorff A."/>
            <person name="Ohm R."/>
            <person name="Martin F."/>
            <person name="Silar P."/>
            <person name="Natvig D."/>
            <person name="Lalanne C."/>
            <person name="Gautier V."/>
            <person name="Ament-velasquez S.L."/>
            <person name="Kruys A."/>
            <person name="Hutchinson M.I."/>
            <person name="Powell A.J."/>
            <person name="Barry K."/>
            <person name="Miller A.N."/>
            <person name="Grigoriev I.V."/>
            <person name="Debuchy R."/>
            <person name="Gladieux P."/>
            <person name="Thoren M.H."/>
            <person name="Johannesson H."/>
        </authorList>
    </citation>
    <scope>NUCLEOTIDE SEQUENCE</scope>
    <source>
        <strain evidence="3">SMH3391-2</strain>
    </source>
</reference>
<feature type="compositionally biased region" description="Polar residues" evidence="2">
    <location>
        <begin position="38"/>
        <end position="58"/>
    </location>
</feature>
<gene>
    <name evidence="3" type="ORF">B0T17DRAFT_407513</name>
</gene>
<evidence type="ECO:0000256" key="1">
    <source>
        <dbReference type="SAM" id="Coils"/>
    </source>
</evidence>
<dbReference type="EMBL" id="JAULSR010000009">
    <property type="protein sequence ID" value="KAK0612455.1"/>
    <property type="molecule type" value="Genomic_DNA"/>
</dbReference>
<evidence type="ECO:0000313" key="3">
    <source>
        <dbReference type="EMBL" id="KAK0612455.1"/>
    </source>
</evidence>
<accession>A0AA39U5X9</accession>
<dbReference type="Proteomes" id="UP001174934">
    <property type="component" value="Unassembled WGS sequence"/>
</dbReference>
<keyword evidence="1" id="KW-0175">Coiled coil</keyword>
<comment type="caution">
    <text evidence="3">The sequence shown here is derived from an EMBL/GenBank/DDBJ whole genome shotgun (WGS) entry which is preliminary data.</text>
</comment>
<evidence type="ECO:0000313" key="4">
    <source>
        <dbReference type="Proteomes" id="UP001174934"/>
    </source>
</evidence>
<dbReference type="AlphaFoldDB" id="A0AA39U5X9"/>
<evidence type="ECO:0000256" key="2">
    <source>
        <dbReference type="SAM" id="MobiDB-lite"/>
    </source>
</evidence>
<sequence>MPFFSRHQEPVEEEPVMAPEPVQEPKRHGLFGSRHRSTSPTPTNATHSTRNTTSTYHTSPEREPGSGGLFHRSSDAESASGRRSLLHRSFGNGNSIADMDPSIIQAREQVMSAEAAERDADRALLAARESVRAAREHVHRLELEAQEEARRAKIKQYHAREVSKRGKQLGRHGI</sequence>
<organism evidence="3 4">
    <name type="scientific">Bombardia bombarda</name>
    <dbReference type="NCBI Taxonomy" id="252184"/>
    <lineage>
        <taxon>Eukaryota</taxon>
        <taxon>Fungi</taxon>
        <taxon>Dikarya</taxon>
        <taxon>Ascomycota</taxon>
        <taxon>Pezizomycotina</taxon>
        <taxon>Sordariomycetes</taxon>
        <taxon>Sordariomycetidae</taxon>
        <taxon>Sordariales</taxon>
        <taxon>Lasiosphaeriaceae</taxon>
        <taxon>Bombardia</taxon>
    </lineage>
</organism>
<name>A0AA39U5X9_9PEZI</name>
<proteinExistence type="predicted"/>